<organism evidence="8 9">
    <name type="scientific">Homarus americanus</name>
    <name type="common">American lobster</name>
    <dbReference type="NCBI Taxonomy" id="6706"/>
    <lineage>
        <taxon>Eukaryota</taxon>
        <taxon>Metazoa</taxon>
        <taxon>Ecdysozoa</taxon>
        <taxon>Arthropoda</taxon>
        <taxon>Crustacea</taxon>
        <taxon>Multicrustacea</taxon>
        <taxon>Malacostraca</taxon>
        <taxon>Eumalacostraca</taxon>
        <taxon>Eucarida</taxon>
        <taxon>Decapoda</taxon>
        <taxon>Pleocyemata</taxon>
        <taxon>Astacidea</taxon>
        <taxon>Nephropoidea</taxon>
        <taxon>Nephropidae</taxon>
        <taxon>Homarus</taxon>
    </lineage>
</organism>
<dbReference type="GO" id="GO:0045332">
    <property type="term" value="P:phospholipid translocation"/>
    <property type="evidence" value="ECO:0007669"/>
    <property type="project" value="TreeGrafter"/>
</dbReference>
<keyword evidence="9" id="KW-1185">Reference proteome</keyword>
<evidence type="ECO:0000256" key="1">
    <source>
        <dbReference type="ARBA" id="ARBA00004141"/>
    </source>
</evidence>
<dbReference type="GO" id="GO:0005783">
    <property type="term" value="C:endoplasmic reticulum"/>
    <property type="evidence" value="ECO:0007669"/>
    <property type="project" value="TreeGrafter"/>
</dbReference>
<dbReference type="InterPro" id="IPR036412">
    <property type="entry name" value="HAD-like_sf"/>
</dbReference>
<comment type="caution">
    <text evidence="8">The sequence shown here is derived from an EMBL/GenBank/DDBJ whole genome shotgun (WGS) entry which is preliminary data.</text>
</comment>
<dbReference type="GO" id="GO:0046872">
    <property type="term" value="F:metal ion binding"/>
    <property type="evidence" value="ECO:0007669"/>
    <property type="project" value="UniProtKB-KW"/>
</dbReference>
<comment type="subcellular location">
    <subcellularLocation>
        <location evidence="1">Membrane</location>
        <topology evidence="1">Multi-pass membrane protein</topology>
    </subcellularLocation>
</comment>
<dbReference type="PANTHER" id="PTHR24092:SF175">
    <property type="entry name" value="PHOSPHOLIPID-TRANSPORTING ATPASE"/>
    <property type="match status" value="1"/>
</dbReference>
<keyword evidence="5" id="KW-1133">Transmembrane helix</keyword>
<keyword evidence="6" id="KW-0472">Membrane</keyword>
<evidence type="ECO:0000256" key="2">
    <source>
        <dbReference type="ARBA" id="ARBA00022692"/>
    </source>
</evidence>
<dbReference type="SUPFAM" id="SSF81665">
    <property type="entry name" value="Calcium ATPase, transmembrane domain M"/>
    <property type="match status" value="1"/>
</dbReference>
<proteinExistence type="predicted"/>
<dbReference type="EMBL" id="JAHLQT010030594">
    <property type="protein sequence ID" value="KAG7160852.1"/>
    <property type="molecule type" value="Genomic_DNA"/>
</dbReference>
<dbReference type="Proteomes" id="UP000747542">
    <property type="component" value="Unassembled WGS sequence"/>
</dbReference>
<dbReference type="AlphaFoldDB" id="A0A8J5MRN0"/>
<evidence type="ECO:0000313" key="8">
    <source>
        <dbReference type="EMBL" id="KAG7160852.1"/>
    </source>
</evidence>
<protein>
    <submittedName>
        <fullName evidence="8">Phospholipid-transporting ATPase IF-like 3</fullName>
    </submittedName>
</protein>
<evidence type="ECO:0000256" key="6">
    <source>
        <dbReference type="ARBA" id="ARBA00023136"/>
    </source>
</evidence>
<dbReference type="GO" id="GO:0016887">
    <property type="term" value="F:ATP hydrolysis activity"/>
    <property type="evidence" value="ECO:0007669"/>
    <property type="project" value="InterPro"/>
</dbReference>
<evidence type="ECO:0000259" key="7">
    <source>
        <dbReference type="Pfam" id="PF16212"/>
    </source>
</evidence>
<sequence length="396" mass="45790">MSPQVWVLTGDKVETAVNIAYSCGHFKRFMTVLSLTSLHDLHQAESVLQMCWEVSEEEGSYGLVVDGGSLVLLMEHHKRDFYDLCCRCWSVVCCRMSPRQKAEMVRLVKTAKERPRCAAIGDGANDVSMIQEAHVGIGIMGKEGRQAVTCADFGISRFQFLQKVLLVHGHWSYVRVAVFIQFSFYKNVVFNTPMVFYAVWEPFTLNDIYWAYYRLFQSPSLNLACVLLVVVCLLPDLLLKIYVNSCDNERYPRKRRRRAFWRKIQELGLTTIYKDSEDVKLFCGMVDSLALLPLEDIPAGIDYLRDHTPEGLEPFLTYFYQIYVTVGWAQPPNYMAFHPVDQIIKESRSEPPRKRQKGDYKNLQTRMKTLCQDRQVGRKSFQEFVQGAGYNILWKS</sequence>
<dbReference type="InterPro" id="IPR032630">
    <property type="entry name" value="P_typ_ATPase_c"/>
</dbReference>
<evidence type="ECO:0000256" key="4">
    <source>
        <dbReference type="ARBA" id="ARBA00022842"/>
    </source>
</evidence>
<gene>
    <name evidence="8" type="primary">Atp11B-L3</name>
    <name evidence="8" type="ORF">Hamer_G007613</name>
</gene>
<dbReference type="PANTHER" id="PTHR24092">
    <property type="entry name" value="PROBABLE PHOSPHOLIPID-TRANSPORTING ATPASE"/>
    <property type="match status" value="1"/>
</dbReference>
<dbReference type="SUPFAM" id="SSF56784">
    <property type="entry name" value="HAD-like"/>
    <property type="match status" value="1"/>
</dbReference>
<dbReference type="GO" id="GO:0005886">
    <property type="term" value="C:plasma membrane"/>
    <property type="evidence" value="ECO:0007669"/>
    <property type="project" value="TreeGrafter"/>
</dbReference>
<name>A0A8J5MRN0_HOMAM</name>
<dbReference type="Pfam" id="PF16212">
    <property type="entry name" value="PhoLip_ATPase_C"/>
    <property type="match status" value="1"/>
</dbReference>
<dbReference type="InterPro" id="IPR023214">
    <property type="entry name" value="HAD_sf"/>
</dbReference>
<reference evidence="8" key="1">
    <citation type="journal article" date="2021" name="Sci. Adv.">
        <title>The American lobster genome reveals insights on longevity, neural, and immune adaptations.</title>
        <authorList>
            <person name="Polinski J.M."/>
            <person name="Zimin A.V."/>
            <person name="Clark K.F."/>
            <person name="Kohn A.B."/>
            <person name="Sadowski N."/>
            <person name="Timp W."/>
            <person name="Ptitsyn A."/>
            <person name="Khanna P."/>
            <person name="Romanova D.Y."/>
            <person name="Williams P."/>
            <person name="Greenwood S.J."/>
            <person name="Moroz L.L."/>
            <person name="Walt D.R."/>
            <person name="Bodnar A.G."/>
        </authorList>
    </citation>
    <scope>NUCLEOTIDE SEQUENCE</scope>
    <source>
        <strain evidence="8">GMGI-L3</strain>
    </source>
</reference>
<accession>A0A8J5MRN0</accession>
<evidence type="ECO:0000313" key="9">
    <source>
        <dbReference type="Proteomes" id="UP000747542"/>
    </source>
</evidence>
<feature type="domain" description="P-type ATPase C-terminal" evidence="7">
    <location>
        <begin position="148"/>
        <end position="211"/>
    </location>
</feature>
<dbReference type="InterPro" id="IPR001757">
    <property type="entry name" value="P_typ_ATPase"/>
</dbReference>
<evidence type="ECO:0000256" key="5">
    <source>
        <dbReference type="ARBA" id="ARBA00022989"/>
    </source>
</evidence>
<keyword evidence="4" id="KW-0460">Magnesium</keyword>
<dbReference type="GO" id="GO:0005524">
    <property type="term" value="F:ATP binding"/>
    <property type="evidence" value="ECO:0007669"/>
    <property type="project" value="InterPro"/>
</dbReference>
<keyword evidence="2" id="KW-0812">Transmembrane</keyword>
<dbReference type="GO" id="GO:0140326">
    <property type="term" value="F:ATPase-coupled intramembrane lipid transporter activity"/>
    <property type="evidence" value="ECO:0007669"/>
    <property type="project" value="TreeGrafter"/>
</dbReference>
<evidence type="ECO:0000256" key="3">
    <source>
        <dbReference type="ARBA" id="ARBA00022723"/>
    </source>
</evidence>
<dbReference type="NCBIfam" id="TIGR01494">
    <property type="entry name" value="ATPase_P-type"/>
    <property type="match status" value="1"/>
</dbReference>
<dbReference type="InterPro" id="IPR023298">
    <property type="entry name" value="ATPase_P-typ_TM_dom_sf"/>
</dbReference>
<keyword evidence="3" id="KW-0479">Metal-binding</keyword>
<dbReference type="Gene3D" id="3.40.50.1000">
    <property type="entry name" value="HAD superfamily/HAD-like"/>
    <property type="match status" value="1"/>
</dbReference>